<sequence>MKYFLSVLFFASVNTLNAQFYERPLEDSPQRNARIVAQQNQTIELPFWDDFSTSTGTLDTAWWTPQSQLQIIVKSGIGIDPPTVGVATFDGVNAQGQPYLPSPTDGGVDSLVSHYIDLTKVPTGLRNTVYLSFFYQFYGVGESPEEQDSLILYFKNVDGQWDKMWPKQGETYSTDPTIFTEIFTQVNGTQYFHPEFQFMLKATGRQNGWLDNWLVDYVYMDKRRFATDNSYLDRAFTFPPSSIFDLYTAIPFDDFVAAIDKDLLFKPTTTKLRNLEADLQPVEYSVNLYDTLNNILIEQITQDQPLVLFGKQLKEISSNPLDPDLLDTNTDSLYLMLEYSVNSGDKFLIDSIFNSNIDTVFYDSLHVKEINLRKNDILRRYFNLHNYYAYDDGTAEYGAGINQPQGKIALQFNVLEGKYLNRIDIYFPNVQGNQAGLPLELFVLNDFEGNENSVRFQSNIAISHTGINEFISYELASPIFVTDTFFIGFTNLSSSEDWLTIGLDKNTDSSDKIFVNIDGNWLPNTTVQGSIMMRPYFTKDPPILGIKEEESVVIDVYPNPSNGRLHINGSYKSINLINVLGKPVTYEMINQDEIRFKVNSPQVLILLIETNSGMISKRIMATPN</sequence>
<evidence type="ECO:0000313" key="1">
    <source>
        <dbReference type="EMBL" id="VAW27307.1"/>
    </source>
</evidence>
<protein>
    <recommendedName>
        <fullName evidence="2">Secretion system C-terminal sorting domain-containing protein</fullName>
    </recommendedName>
</protein>
<dbReference type="EMBL" id="UOES01000214">
    <property type="protein sequence ID" value="VAW27307.1"/>
    <property type="molecule type" value="Genomic_DNA"/>
</dbReference>
<proteinExistence type="predicted"/>
<dbReference type="AlphaFoldDB" id="A0A3B0UQ32"/>
<organism evidence="1">
    <name type="scientific">hydrothermal vent metagenome</name>
    <dbReference type="NCBI Taxonomy" id="652676"/>
    <lineage>
        <taxon>unclassified sequences</taxon>
        <taxon>metagenomes</taxon>
        <taxon>ecological metagenomes</taxon>
    </lineage>
</organism>
<reference evidence="1" key="1">
    <citation type="submission" date="2018-06" db="EMBL/GenBank/DDBJ databases">
        <authorList>
            <person name="Zhirakovskaya E."/>
        </authorList>
    </citation>
    <scope>NUCLEOTIDE SEQUENCE</scope>
</reference>
<gene>
    <name evidence="1" type="ORF">MNBD_BACTEROID06-107</name>
</gene>
<name>A0A3B0UQ32_9ZZZZ</name>
<accession>A0A3B0UQ32</accession>
<evidence type="ECO:0008006" key="2">
    <source>
        <dbReference type="Google" id="ProtNLM"/>
    </source>
</evidence>